<evidence type="ECO:0000256" key="1">
    <source>
        <dbReference type="ARBA" id="ARBA00022581"/>
    </source>
</evidence>
<organism evidence="4 5">
    <name type="scientific">Pythium insidiosum</name>
    <name type="common">Pythiosis disease agent</name>
    <dbReference type="NCBI Taxonomy" id="114742"/>
    <lineage>
        <taxon>Eukaryota</taxon>
        <taxon>Sar</taxon>
        <taxon>Stramenopiles</taxon>
        <taxon>Oomycota</taxon>
        <taxon>Peronosporomycetes</taxon>
        <taxon>Pythiales</taxon>
        <taxon>Pythiaceae</taxon>
        <taxon>Pythium</taxon>
    </lineage>
</organism>
<feature type="transmembrane region" description="Helical" evidence="3">
    <location>
        <begin position="860"/>
        <end position="879"/>
    </location>
</feature>
<evidence type="ECO:0000256" key="2">
    <source>
        <dbReference type="SAM" id="MobiDB-lite"/>
    </source>
</evidence>
<keyword evidence="5" id="KW-1185">Reference proteome</keyword>
<keyword evidence="1" id="KW-0945">Host-virus interaction</keyword>
<dbReference type="PANTHER" id="PTHR13037:SF24">
    <property type="entry name" value="POLYCOMB PROTEIN PCL-RELATED"/>
    <property type="match status" value="1"/>
</dbReference>
<dbReference type="EMBL" id="JAKCXM010000278">
    <property type="protein sequence ID" value="KAJ0396818.1"/>
    <property type="molecule type" value="Genomic_DNA"/>
</dbReference>
<evidence type="ECO:0000256" key="3">
    <source>
        <dbReference type="SAM" id="Phobius"/>
    </source>
</evidence>
<reference evidence="4" key="1">
    <citation type="submission" date="2021-12" db="EMBL/GenBank/DDBJ databases">
        <title>Prjna785345.</title>
        <authorList>
            <person name="Rujirawat T."/>
            <person name="Krajaejun T."/>
        </authorList>
    </citation>
    <scope>NUCLEOTIDE SEQUENCE</scope>
    <source>
        <strain evidence="4">Pi057C3</strain>
    </source>
</reference>
<gene>
    <name evidence="4" type="ORF">P43SY_006595</name>
</gene>
<feature type="region of interest" description="Disordered" evidence="2">
    <location>
        <begin position="382"/>
        <end position="413"/>
    </location>
</feature>
<feature type="compositionally biased region" description="Low complexity" evidence="2">
    <location>
        <begin position="628"/>
        <end position="641"/>
    </location>
</feature>
<accession>A0AAD5Q8E1</accession>
<name>A0AAD5Q8E1_PYTIN</name>
<dbReference type="PRINTS" id="PR01217">
    <property type="entry name" value="PRICHEXTENSN"/>
</dbReference>
<feature type="compositionally biased region" description="Low complexity" evidence="2">
    <location>
        <begin position="382"/>
        <end position="394"/>
    </location>
</feature>
<keyword evidence="3" id="KW-0812">Transmembrane</keyword>
<evidence type="ECO:0000313" key="5">
    <source>
        <dbReference type="Proteomes" id="UP001209570"/>
    </source>
</evidence>
<sequence>MQTCQPSAVDNAAGIGMITDPTWDVAAGAYIITDASCVNGGLGCFGDICRFCKYFESDKSSHLLPCSDFADIAVPTTRPVDPNATCSQQASSGDQAVGISMETDVACRSGGLGCIANTVCRLCKVQDTDKSQHLQPCVSALSSPLPPVSISPPVVGDCVHQVSPGDLQAGISALDDVSCAQGGLGCFSNACRFCKAWETPQSVHMLSCAELLNPTSPGLRAAALSVGGVDAGLETLLHNDGVKYSLLGLATIGVIAVIAAVMHRGQLKVAQTKSNAQAQQPLSMVYPRGDGSRSFAKVLALCAVNLCILQGTAQATASAGCDLTVSPGDAGVGIKIVTDAACASGGLGCINDVCRFCKLHDTPQSAHLFSCTDFEPATTALPTAIPATPEPTNTSPGTDEPPTSAPATDAPVDAPVPTTAAPVVCGASSSDQAVGVDAVADPSCKFGGLGCYNDNCRFCKAFSTASSQHLLDCSSFATGTSAPATSVPTTTSPPEPQTPSPEVTCGVSAGDFAAGVYAYADPSCEHGGLGCYNGACRYCKHKETPQSAHLQACPSPQPTVTEEPFVPSPPADMDDPDSPTSAPEPEPETPAPIVVVIETPTSAPEPDTHAPEPETPTSAPEPEPETPAPIVVPETPTSAPEPETPAPGPVVVVIETPTSAPEPEVPSPSGEEPIGSPTDINDGVTGPCPFGASEGDIAAGVQVITDPTCISSGLGCFHDVCRFCKVFDSDKSSHLDPCTKYGYNFDTPAPTTQTPETQAPATHPPVQTAAPAICNMDVSDGDKAVGIRVEADASCSSGGLGCVENTQCRFCKLWDTDQSKHLANCTQTAAPVVPLMAAALSTDAQTDELDELMKDPAFKWAFLSAACAGAVAVVALVAFGAKRAVSRSRTDAVEAVEVAADTKEDECPEADAMDNAVNV</sequence>
<feature type="region of interest" description="Disordered" evidence="2">
    <location>
        <begin position="601"/>
        <end position="688"/>
    </location>
</feature>
<feature type="compositionally biased region" description="Low complexity" evidence="2">
    <location>
        <begin position="401"/>
        <end position="413"/>
    </location>
</feature>
<protein>
    <submittedName>
        <fullName evidence="4">Uncharacterized protein</fullName>
    </submittedName>
</protein>
<feature type="region of interest" description="Disordered" evidence="2">
    <location>
        <begin position="482"/>
        <end position="502"/>
    </location>
</feature>
<evidence type="ECO:0000313" key="4">
    <source>
        <dbReference type="EMBL" id="KAJ0396818.1"/>
    </source>
</evidence>
<keyword evidence="3" id="KW-0472">Membrane</keyword>
<comment type="caution">
    <text evidence="4">The sequence shown here is derived from an EMBL/GenBank/DDBJ whole genome shotgun (WGS) entry which is preliminary data.</text>
</comment>
<dbReference type="PANTHER" id="PTHR13037">
    <property type="entry name" value="FORMIN"/>
    <property type="match status" value="1"/>
</dbReference>
<dbReference type="Proteomes" id="UP001209570">
    <property type="component" value="Unassembled WGS sequence"/>
</dbReference>
<dbReference type="AlphaFoldDB" id="A0AAD5Q8E1"/>
<feature type="region of interest" description="Disordered" evidence="2">
    <location>
        <begin position="548"/>
        <end position="589"/>
    </location>
</feature>
<proteinExistence type="predicted"/>
<feature type="compositionally biased region" description="Low complexity" evidence="2">
    <location>
        <begin position="649"/>
        <end position="678"/>
    </location>
</feature>
<keyword evidence="3" id="KW-1133">Transmembrane helix</keyword>